<organism evidence="1 2">
    <name type="scientific">Favolaschia claudopus</name>
    <dbReference type="NCBI Taxonomy" id="2862362"/>
    <lineage>
        <taxon>Eukaryota</taxon>
        <taxon>Fungi</taxon>
        <taxon>Dikarya</taxon>
        <taxon>Basidiomycota</taxon>
        <taxon>Agaricomycotina</taxon>
        <taxon>Agaricomycetes</taxon>
        <taxon>Agaricomycetidae</taxon>
        <taxon>Agaricales</taxon>
        <taxon>Marasmiineae</taxon>
        <taxon>Mycenaceae</taxon>
        <taxon>Favolaschia</taxon>
    </lineage>
</organism>
<dbReference type="AlphaFoldDB" id="A0AAW0AGG7"/>
<gene>
    <name evidence="1" type="ORF">R3P38DRAFT_2792223</name>
</gene>
<reference evidence="1 2" key="1">
    <citation type="journal article" date="2024" name="J Genomics">
        <title>Draft genome sequencing and assembly of Favolaschia claudopus CIRM-BRFM 2984 isolated from oak limbs.</title>
        <authorList>
            <person name="Navarro D."/>
            <person name="Drula E."/>
            <person name="Chaduli D."/>
            <person name="Cazenave R."/>
            <person name="Ahrendt S."/>
            <person name="Wang J."/>
            <person name="Lipzen A."/>
            <person name="Daum C."/>
            <person name="Barry K."/>
            <person name="Grigoriev I.V."/>
            <person name="Favel A."/>
            <person name="Rosso M.N."/>
            <person name="Martin F."/>
        </authorList>
    </citation>
    <scope>NUCLEOTIDE SEQUENCE [LARGE SCALE GENOMIC DNA]</scope>
    <source>
        <strain evidence="1 2">CIRM-BRFM 2984</strain>
    </source>
</reference>
<name>A0AAW0AGG7_9AGAR</name>
<dbReference type="EMBL" id="JAWWNJ010000069">
    <property type="protein sequence ID" value="KAK7008132.1"/>
    <property type="molecule type" value="Genomic_DNA"/>
</dbReference>
<comment type="caution">
    <text evidence="1">The sequence shown here is derived from an EMBL/GenBank/DDBJ whole genome shotgun (WGS) entry which is preliminary data.</text>
</comment>
<dbReference type="Proteomes" id="UP001362999">
    <property type="component" value="Unassembled WGS sequence"/>
</dbReference>
<proteinExistence type="predicted"/>
<keyword evidence="2" id="KW-1185">Reference proteome</keyword>
<sequence length="218" mass="25489">MSPPKSLAALRFTYRDLYRHYIAIDRAGEDYALSRDRTMKSNIYIERYTFKDLRDTQPHNRTRSIDIRIPMGRYLGCLIGTISEWYLTSHQHRLFQENWYNTAQNCRCITICRPVGTDQATVEFYDRQVAALKNLIDDDLASEPGVVERSWVKQDENGADLIELLSFNFRELLLGSDADIQVCLSKDQYRDSTGTLFKSYTLWQQDHRVLTDKDVGRV</sequence>
<evidence type="ECO:0000313" key="2">
    <source>
        <dbReference type="Proteomes" id="UP001362999"/>
    </source>
</evidence>
<evidence type="ECO:0000313" key="1">
    <source>
        <dbReference type="EMBL" id="KAK7008132.1"/>
    </source>
</evidence>
<protein>
    <submittedName>
        <fullName evidence="1">Uncharacterized protein</fullName>
    </submittedName>
</protein>
<accession>A0AAW0AGG7</accession>